<dbReference type="InterPro" id="IPR013656">
    <property type="entry name" value="PAS_4"/>
</dbReference>
<dbReference type="GO" id="GO:0016787">
    <property type="term" value="F:hydrolase activity"/>
    <property type="evidence" value="ECO:0007669"/>
    <property type="project" value="UniProtKB-KW"/>
</dbReference>
<sequence>MTYRLATNCFRSKQTSMSRQQVIPAPLIGQEHGSSGTPTSEEHPIDQQATTLQALLDERTAQLEKANEALARAQADLRRANRQGGQQALYLQAVLNNSPAAIGYIKAVFDKPDPLEGDPLLDSIIDYQLVALNDKFAAIVGEPVGQLVGQSASRLAGLLWQEVTYANFYRIIAEDVALYEERAYDEAGQPRWWSISAAKHDGGVVLTYLDVTELRQTQLQREALRQQADEAIRVTAQLAALRQQLNDRGASMRVASHDIRSSIGVVSGATQLLKSAESDADRVHLLDMINRNVDAMTHLLADLIDASPIGTDR</sequence>
<dbReference type="SUPFAM" id="SSF47384">
    <property type="entry name" value="Homodimeric domain of signal transducing histidine kinase"/>
    <property type="match status" value="1"/>
</dbReference>
<dbReference type="GO" id="GO:0032259">
    <property type="term" value="P:methylation"/>
    <property type="evidence" value="ECO:0007669"/>
    <property type="project" value="UniProtKB-KW"/>
</dbReference>
<proteinExistence type="predicted"/>
<dbReference type="STRING" id="1166018.FAES_3501"/>
<accession>I0KBK5</accession>
<dbReference type="CDD" id="cd00082">
    <property type="entry name" value="HisKA"/>
    <property type="match status" value="1"/>
</dbReference>
<dbReference type="HOGENOM" id="CLU_887814_0_0_10"/>
<feature type="coiled-coil region" evidence="3">
    <location>
        <begin position="49"/>
        <end position="83"/>
    </location>
</feature>
<name>I0KBK5_9BACT</name>
<dbReference type="Pfam" id="PF00512">
    <property type="entry name" value="HisKA"/>
    <property type="match status" value="1"/>
</dbReference>
<dbReference type="InterPro" id="IPR036097">
    <property type="entry name" value="HisK_dim/P_sf"/>
</dbReference>
<evidence type="ECO:0000256" key="3">
    <source>
        <dbReference type="SAM" id="Coils"/>
    </source>
</evidence>
<keyword evidence="5" id="KW-0808">Transferase</keyword>
<keyword evidence="3" id="KW-0175">Coiled coil</keyword>
<feature type="domain" description="Signal transduction histidine kinase dimerisation/phosphoacceptor" evidence="4">
    <location>
        <begin position="247"/>
        <end position="312"/>
    </location>
</feature>
<dbReference type="InterPro" id="IPR003661">
    <property type="entry name" value="HisK_dim/P_dom"/>
</dbReference>
<dbReference type="InterPro" id="IPR035965">
    <property type="entry name" value="PAS-like_dom_sf"/>
</dbReference>
<dbReference type="Gene3D" id="1.10.287.130">
    <property type="match status" value="1"/>
</dbReference>
<dbReference type="GO" id="GO:0008168">
    <property type="term" value="F:methyltransferase activity"/>
    <property type="evidence" value="ECO:0007669"/>
    <property type="project" value="UniProtKB-KW"/>
</dbReference>
<reference evidence="5 6" key="1">
    <citation type="journal article" date="2012" name="J. Bacteriol.">
        <title>Genome Sequence of Fibrella aestuarina BUZ 2T, a Filamentous Marine Bacterium.</title>
        <authorList>
            <person name="Filippini M."/>
            <person name="Qi W."/>
            <person name="Blom J."/>
            <person name="Goesmann A."/>
            <person name="Smits T.H."/>
            <person name="Bagheri H.C."/>
        </authorList>
    </citation>
    <scope>NUCLEOTIDE SEQUENCE [LARGE SCALE GENOMIC DNA]</scope>
    <source>
        <strain evidence="6">BUZ 2T</strain>
    </source>
</reference>
<keyword evidence="5" id="KW-0378">Hydrolase</keyword>
<keyword evidence="5" id="KW-0489">Methyltransferase</keyword>
<evidence type="ECO:0000256" key="2">
    <source>
        <dbReference type="ARBA" id="ARBA00012438"/>
    </source>
</evidence>
<dbReference type="eggNOG" id="COG2205">
    <property type="taxonomic scope" value="Bacteria"/>
</dbReference>
<dbReference type="Pfam" id="PF08448">
    <property type="entry name" value="PAS_4"/>
    <property type="match status" value="1"/>
</dbReference>
<dbReference type="SUPFAM" id="SSF55785">
    <property type="entry name" value="PYP-like sensor domain (PAS domain)"/>
    <property type="match status" value="1"/>
</dbReference>
<dbReference type="GO" id="GO:0000155">
    <property type="term" value="F:phosphorelay sensor kinase activity"/>
    <property type="evidence" value="ECO:0007669"/>
    <property type="project" value="InterPro"/>
</dbReference>
<evidence type="ECO:0000256" key="1">
    <source>
        <dbReference type="ARBA" id="ARBA00000085"/>
    </source>
</evidence>
<organism evidence="5 6">
    <name type="scientific">Fibrella aestuarina BUZ 2</name>
    <dbReference type="NCBI Taxonomy" id="1166018"/>
    <lineage>
        <taxon>Bacteria</taxon>
        <taxon>Pseudomonadati</taxon>
        <taxon>Bacteroidota</taxon>
        <taxon>Cytophagia</taxon>
        <taxon>Cytophagales</taxon>
        <taxon>Spirosomataceae</taxon>
        <taxon>Fibrella</taxon>
    </lineage>
</organism>
<evidence type="ECO:0000313" key="5">
    <source>
        <dbReference type="EMBL" id="CCH01508.1"/>
    </source>
</evidence>
<protein>
    <recommendedName>
        <fullName evidence="2">histidine kinase</fullName>
        <ecNumber evidence="2">2.7.13.3</ecNumber>
    </recommendedName>
</protein>
<feature type="coiled-coil region" evidence="3">
    <location>
        <begin position="214"/>
        <end position="244"/>
    </location>
</feature>
<dbReference type="EC" id="2.7.13.3" evidence="2"/>
<dbReference type="Gene3D" id="3.30.450.20">
    <property type="entry name" value="PAS domain"/>
    <property type="match status" value="1"/>
</dbReference>
<dbReference type="KEGG" id="fae:FAES_3501"/>
<dbReference type="EMBL" id="HE796683">
    <property type="protein sequence ID" value="CCH01508.1"/>
    <property type="molecule type" value="Genomic_DNA"/>
</dbReference>
<evidence type="ECO:0000259" key="4">
    <source>
        <dbReference type="SMART" id="SM00388"/>
    </source>
</evidence>
<gene>
    <name evidence="5" type="ORF">FAES_3501</name>
</gene>
<dbReference type="Proteomes" id="UP000011058">
    <property type="component" value="Chromosome"/>
</dbReference>
<keyword evidence="6" id="KW-1185">Reference proteome</keyword>
<comment type="catalytic activity">
    <reaction evidence="1">
        <text>ATP + protein L-histidine = ADP + protein N-phospho-L-histidine.</text>
        <dbReference type="EC" id="2.7.13.3"/>
    </reaction>
</comment>
<evidence type="ECO:0000313" key="6">
    <source>
        <dbReference type="Proteomes" id="UP000011058"/>
    </source>
</evidence>
<dbReference type="AlphaFoldDB" id="I0KBK5"/>
<dbReference type="SMART" id="SM00388">
    <property type="entry name" value="HisKA"/>
    <property type="match status" value="1"/>
</dbReference>